<dbReference type="SUPFAM" id="SSF51569">
    <property type="entry name" value="Aldolase"/>
    <property type="match status" value="1"/>
</dbReference>
<feature type="domain" description="Pyruvate carboxyltransferase" evidence="3">
    <location>
        <begin position="3"/>
        <end position="35"/>
    </location>
</feature>
<dbReference type="PROSITE" id="PS00815">
    <property type="entry name" value="AIPM_HOMOCIT_SYNTH_1"/>
    <property type="match status" value="1"/>
</dbReference>
<evidence type="ECO:0000256" key="1">
    <source>
        <dbReference type="ARBA" id="ARBA00022679"/>
    </source>
</evidence>
<keyword evidence="4" id="KW-0012">Acyltransferase</keyword>
<evidence type="ECO:0000256" key="2">
    <source>
        <dbReference type="RuleBase" id="RU003523"/>
    </source>
</evidence>
<comment type="caution">
    <text evidence="4">The sequence shown here is derived from an EMBL/GenBank/DDBJ whole genome shotgun (WGS) entry which is preliminary data.</text>
</comment>
<dbReference type="InterPro" id="IPR002034">
    <property type="entry name" value="AIPM/Hcit_synth_CS"/>
</dbReference>
<comment type="similarity">
    <text evidence="2">Belongs to the alpha-IPM synthase/homocitrate synthase family.</text>
</comment>
<reference evidence="4 5" key="1">
    <citation type="submission" date="2014-06" db="EMBL/GenBank/DDBJ databases">
        <authorList>
            <person name="Ngugi D.K."/>
            <person name="Blom J."/>
            <person name="Alam I."/>
            <person name="Rashid M."/>
            <person name="Ba Alawi W."/>
            <person name="Zhang G."/>
            <person name="Hikmawan T."/>
            <person name="Guan Y."/>
            <person name="Antunes A."/>
            <person name="Siam R."/>
            <person name="Eldorry H."/>
            <person name="Bajic V."/>
            <person name="Stingl U."/>
        </authorList>
    </citation>
    <scope>NUCLEOTIDE SEQUENCE [LARGE SCALE GENOMIC DNA]</scope>
    <source>
        <strain evidence="4">SCGC AAA799-E16</strain>
    </source>
</reference>
<evidence type="ECO:0000313" key="4">
    <source>
        <dbReference type="EMBL" id="KER06592.1"/>
    </source>
</evidence>
<dbReference type="EC" id="2.3.3.13" evidence="4"/>
<keyword evidence="1 2" id="KW-0808">Transferase</keyword>
<keyword evidence="5" id="KW-1185">Reference proteome</keyword>
<dbReference type="Gene3D" id="3.20.20.70">
    <property type="entry name" value="Aldolase class I"/>
    <property type="match status" value="1"/>
</dbReference>
<organism evidence="4 5">
    <name type="scientific">Marine Group I thaumarchaeote SCGC AAA799-E16</name>
    <dbReference type="NCBI Taxonomy" id="1502292"/>
    <lineage>
        <taxon>Archaea</taxon>
        <taxon>Nitrososphaerota</taxon>
        <taxon>Marine Group I</taxon>
    </lineage>
</organism>
<evidence type="ECO:0000259" key="3">
    <source>
        <dbReference type="PROSITE" id="PS50991"/>
    </source>
</evidence>
<sequence>MKVRIFDTTLRDGEQTIGVSLSPEQKLSIAKKSNF</sequence>
<protein>
    <submittedName>
        <fullName evidence="4">Putative-citramalate synthase CimA protein</fullName>
        <ecNumber evidence="4">2.3.3.13</ecNumber>
    </submittedName>
</protein>
<dbReference type="AlphaFoldDB" id="A0A081S6N9"/>
<proteinExistence type="inferred from homology"/>
<accession>A0A081S6N9</accession>
<dbReference type="GO" id="GO:0019752">
    <property type="term" value="P:carboxylic acid metabolic process"/>
    <property type="evidence" value="ECO:0007669"/>
    <property type="project" value="InterPro"/>
</dbReference>
<dbReference type="Pfam" id="PF00682">
    <property type="entry name" value="HMGL-like"/>
    <property type="match status" value="1"/>
</dbReference>
<evidence type="ECO:0000313" key="5">
    <source>
        <dbReference type="Proteomes" id="UP000028027"/>
    </source>
</evidence>
<dbReference type="Proteomes" id="UP000028027">
    <property type="component" value="Unassembled WGS sequence"/>
</dbReference>
<dbReference type="PROSITE" id="PS50991">
    <property type="entry name" value="PYR_CT"/>
    <property type="match status" value="1"/>
</dbReference>
<dbReference type="EMBL" id="JNVL01000007">
    <property type="protein sequence ID" value="KER06592.1"/>
    <property type="molecule type" value="Genomic_DNA"/>
</dbReference>
<name>A0A081S6N9_9ARCH</name>
<gene>
    <name evidence="4" type="primary">cimA</name>
    <name evidence="4" type="ORF">AAA799E16_00651</name>
</gene>
<dbReference type="GO" id="GO:0003852">
    <property type="term" value="F:2-isopropylmalate synthase activity"/>
    <property type="evidence" value="ECO:0007669"/>
    <property type="project" value="UniProtKB-EC"/>
</dbReference>
<dbReference type="InterPro" id="IPR013785">
    <property type="entry name" value="Aldolase_TIM"/>
</dbReference>
<dbReference type="InterPro" id="IPR000891">
    <property type="entry name" value="PYR_CT"/>
</dbReference>